<dbReference type="EMBL" id="VSSQ01041122">
    <property type="protein sequence ID" value="MPM94506.1"/>
    <property type="molecule type" value="Genomic_DNA"/>
</dbReference>
<comment type="caution">
    <text evidence="1">The sequence shown here is derived from an EMBL/GenBank/DDBJ whole genome shotgun (WGS) entry which is preliminary data.</text>
</comment>
<accession>A0A645DYT5</accession>
<name>A0A645DYT5_9ZZZZ</name>
<dbReference type="AlphaFoldDB" id="A0A645DYT5"/>
<evidence type="ECO:0000313" key="1">
    <source>
        <dbReference type="EMBL" id="MPM94506.1"/>
    </source>
</evidence>
<protein>
    <submittedName>
        <fullName evidence="1">Uncharacterized protein</fullName>
    </submittedName>
</protein>
<proteinExistence type="predicted"/>
<reference evidence="1" key="1">
    <citation type="submission" date="2019-08" db="EMBL/GenBank/DDBJ databases">
        <authorList>
            <person name="Kucharzyk K."/>
            <person name="Murdoch R.W."/>
            <person name="Higgins S."/>
            <person name="Loffler F."/>
        </authorList>
    </citation>
    <scope>NUCLEOTIDE SEQUENCE</scope>
</reference>
<organism evidence="1">
    <name type="scientific">bioreactor metagenome</name>
    <dbReference type="NCBI Taxonomy" id="1076179"/>
    <lineage>
        <taxon>unclassified sequences</taxon>
        <taxon>metagenomes</taxon>
        <taxon>ecological metagenomes</taxon>
    </lineage>
</organism>
<gene>
    <name evidence="1" type="ORF">SDC9_141652</name>
</gene>
<sequence length="107" mass="12299">MAGDKQLFDHRFVGKGNLSEATTVDRQITDMEEREILFIGFFLDYGEAVFHFLVFPRQEDESCAIPSFCRNRNSLQKNKLMRDLYQYPCPVSGDIVGAFGTPVYHVL</sequence>